<gene>
    <name evidence="1" type="ORF">SAMN04488000_12931</name>
</gene>
<proteinExistence type="predicted"/>
<dbReference type="RefSeq" id="WP_089927260.1">
    <property type="nucleotide sequence ID" value="NZ_FOFV01000029.1"/>
</dbReference>
<reference evidence="2" key="1">
    <citation type="submission" date="2016-10" db="EMBL/GenBank/DDBJ databases">
        <authorList>
            <person name="Varghese N."/>
            <person name="Submissions S."/>
        </authorList>
    </citation>
    <scope>NUCLEOTIDE SEQUENCE [LARGE SCALE GENOMIC DNA]</scope>
    <source>
        <strain evidence="2">DSM 44437</strain>
    </source>
</reference>
<dbReference type="OrthoDB" id="4535590at2"/>
<organism evidence="1 2">
    <name type="scientific">Lentzea albida</name>
    <dbReference type="NCBI Taxonomy" id="65499"/>
    <lineage>
        <taxon>Bacteria</taxon>
        <taxon>Bacillati</taxon>
        <taxon>Actinomycetota</taxon>
        <taxon>Actinomycetes</taxon>
        <taxon>Pseudonocardiales</taxon>
        <taxon>Pseudonocardiaceae</taxon>
        <taxon>Lentzea</taxon>
    </lineage>
</organism>
<evidence type="ECO:0000313" key="2">
    <source>
        <dbReference type="Proteomes" id="UP000199503"/>
    </source>
</evidence>
<dbReference type="STRING" id="65499.SAMN04488000_12931"/>
<keyword evidence="2" id="KW-1185">Reference proteome</keyword>
<accession>A0A1H9X7I9</accession>
<name>A0A1H9X7I9_9PSEU</name>
<protein>
    <submittedName>
        <fullName evidence="1">Uncharacterized protein</fullName>
    </submittedName>
</protein>
<evidence type="ECO:0000313" key="1">
    <source>
        <dbReference type="EMBL" id="SES42092.1"/>
    </source>
</evidence>
<sequence>MNGCGRCWRQDELDLLDGDPELLSDKLVHKFAWESTDHFERDEYEPAWRRLGYRVVGVLENDPDGKLTAGLAWARFESWPESEQAALRALVTDVVVRAAADPERWWRLDELLHAAAQLDRDMAPWLRLVDTFEDDVVAHVAHDYSWHYGRDNGPLLTWMLWDDPGKPIRDWLHSPALRARLSRIDSRDARQALENVDLMAEFSIR</sequence>
<dbReference type="EMBL" id="FOFV01000029">
    <property type="protein sequence ID" value="SES42092.1"/>
    <property type="molecule type" value="Genomic_DNA"/>
</dbReference>
<dbReference type="Proteomes" id="UP000199503">
    <property type="component" value="Unassembled WGS sequence"/>
</dbReference>
<dbReference type="AlphaFoldDB" id="A0A1H9X7I9"/>